<dbReference type="InterPro" id="IPR008920">
    <property type="entry name" value="TF_FadR/GntR_C"/>
</dbReference>
<accession>A0A7V8FRW2</accession>
<dbReference type="InterPro" id="IPR011711">
    <property type="entry name" value="GntR_C"/>
</dbReference>
<dbReference type="Gene3D" id="1.20.120.530">
    <property type="entry name" value="GntR ligand-binding domain-like"/>
    <property type="match status" value="1"/>
</dbReference>
<name>A0A7V8FRW2_9BURK</name>
<evidence type="ECO:0000256" key="1">
    <source>
        <dbReference type="ARBA" id="ARBA00023015"/>
    </source>
</evidence>
<evidence type="ECO:0000256" key="2">
    <source>
        <dbReference type="ARBA" id="ARBA00023125"/>
    </source>
</evidence>
<proteinExistence type="predicted"/>
<dbReference type="EMBL" id="WNDQ01000003">
    <property type="protein sequence ID" value="KAF1023673.1"/>
    <property type="molecule type" value="Genomic_DNA"/>
</dbReference>
<keyword evidence="1" id="KW-0805">Transcription regulation</keyword>
<feature type="domain" description="GntR C-terminal" evidence="4">
    <location>
        <begin position="3"/>
        <end position="83"/>
    </location>
</feature>
<dbReference type="SUPFAM" id="SSF48008">
    <property type="entry name" value="GntR ligand-binding domain-like"/>
    <property type="match status" value="1"/>
</dbReference>
<evidence type="ECO:0000313" key="5">
    <source>
        <dbReference type="EMBL" id="KAF1023673.1"/>
    </source>
</evidence>
<organism evidence="5 6">
    <name type="scientific">Paracidovorax wautersii</name>
    <dbReference type="NCBI Taxonomy" id="1177982"/>
    <lineage>
        <taxon>Bacteria</taxon>
        <taxon>Pseudomonadati</taxon>
        <taxon>Pseudomonadota</taxon>
        <taxon>Betaproteobacteria</taxon>
        <taxon>Burkholderiales</taxon>
        <taxon>Comamonadaceae</taxon>
        <taxon>Paracidovorax</taxon>
    </lineage>
</organism>
<evidence type="ECO:0000256" key="3">
    <source>
        <dbReference type="ARBA" id="ARBA00023163"/>
    </source>
</evidence>
<sequence length="103" mass="11711">MPALLAQGDFVGFLARYEAFRQDIILRARNATLAEMLDSIGDKVRYLARRIIILPGRGEQALQEHRAVLAALQAGDAAAAERLRMANMRSGFDWFQRYRDFIL</sequence>
<protein>
    <recommendedName>
        <fullName evidence="4">GntR C-terminal domain-containing protein</fullName>
    </recommendedName>
</protein>
<comment type="caution">
    <text evidence="5">The sequence shown here is derived from an EMBL/GenBank/DDBJ whole genome shotgun (WGS) entry which is preliminary data.</text>
</comment>
<dbReference type="AlphaFoldDB" id="A0A7V8FRW2"/>
<dbReference type="Pfam" id="PF07729">
    <property type="entry name" value="FCD"/>
    <property type="match status" value="1"/>
</dbReference>
<evidence type="ECO:0000259" key="4">
    <source>
        <dbReference type="Pfam" id="PF07729"/>
    </source>
</evidence>
<dbReference type="GO" id="GO:0003677">
    <property type="term" value="F:DNA binding"/>
    <property type="evidence" value="ECO:0007669"/>
    <property type="project" value="UniProtKB-KW"/>
</dbReference>
<reference evidence="6" key="1">
    <citation type="journal article" date="2020" name="MBio">
        <title>Horizontal gene transfer to a defensive symbiont with a reduced genome amongst a multipartite beetle microbiome.</title>
        <authorList>
            <person name="Waterworth S.C."/>
            <person name="Florez L.V."/>
            <person name="Rees E.R."/>
            <person name="Hertweck C."/>
            <person name="Kaltenpoth M."/>
            <person name="Kwan J.C."/>
        </authorList>
    </citation>
    <scope>NUCLEOTIDE SEQUENCE [LARGE SCALE GENOMIC DNA]</scope>
</reference>
<evidence type="ECO:0000313" key="6">
    <source>
        <dbReference type="Proteomes" id="UP000461670"/>
    </source>
</evidence>
<dbReference type="Proteomes" id="UP000461670">
    <property type="component" value="Unassembled WGS sequence"/>
</dbReference>
<gene>
    <name evidence="5" type="ORF">GAK30_00336</name>
</gene>
<keyword evidence="3" id="KW-0804">Transcription</keyword>
<keyword evidence="2" id="KW-0238">DNA-binding</keyword>